<dbReference type="InterPro" id="IPR052511">
    <property type="entry name" value="ATP-dep_Helicase"/>
</dbReference>
<dbReference type="EMBL" id="JBAKAZ010000009">
    <property type="protein sequence ID" value="MEL0628770.1"/>
    <property type="molecule type" value="Genomic_DNA"/>
</dbReference>
<dbReference type="SUPFAM" id="SSF51306">
    <property type="entry name" value="LexA/Signal peptidase"/>
    <property type="match status" value="1"/>
</dbReference>
<feature type="domain" description="Helicase ATP-binding" evidence="1">
    <location>
        <begin position="233"/>
        <end position="383"/>
    </location>
</feature>
<dbReference type="CDD" id="cd18032">
    <property type="entry name" value="DEXHc_RE_I_III_res"/>
    <property type="match status" value="1"/>
</dbReference>
<dbReference type="SUPFAM" id="SSF56024">
    <property type="entry name" value="Phospholipase D/nuclease"/>
    <property type="match status" value="1"/>
</dbReference>
<name>A0ABU9GNB6_9GAMM</name>
<dbReference type="RefSeq" id="WP_341596779.1">
    <property type="nucleotide sequence ID" value="NZ_JBAKAZ010000009.1"/>
</dbReference>
<feature type="domain" description="Helicase C-terminal" evidence="2">
    <location>
        <begin position="424"/>
        <end position="584"/>
    </location>
</feature>
<dbReference type="Gene3D" id="2.10.109.10">
    <property type="entry name" value="Umud Fragment, subunit A"/>
    <property type="match status" value="1"/>
</dbReference>
<dbReference type="InterPro" id="IPR014001">
    <property type="entry name" value="Helicase_ATP-bd"/>
</dbReference>
<protein>
    <submittedName>
        <fullName evidence="3">DEAD/DEAH box helicase family protein</fullName>
    </submittedName>
</protein>
<dbReference type="InterPro" id="IPR025202">
    <property type="entry name" value="PLD-like_dom"/>
</dbReference>
<evidence type="ECO:0000313" key="3">
    <source>
        <dbReference type="EMBL" id="MEL0628770.1"/>
    </source>
</evidence>
<dbReference type="Pfam" id="PF13091">
    <property type="entry name" value="PLDc_2"/>
    <property type="match status" value="1"/>
</dbReference>
<dbReference type="Pfam" id="PF04851">
    <property type="entry name" value="ResIII"/>
    <property type="match status" value="1"/>
</dbReference>
<dbReference type="InterPro" id="IPR001650">
    <property type="entry name" value="Helicase_C-like"/>
</dbReference>
<gene>
    <name evidence="3" type="ORF">V6256_04030</name>
</gene>
<dbReference type="Pfam" id="PF00271">
    <property type="entry name" value="Helicase_C"/>
    <property type="match status" value="1"/>
</dbReference>
<dbReference type="Gene3D" id="3.40.50.300">
    <property type="entry name" value="P-loop containing nucleotide triphosphate hydrolases"/>
    <property type="match status" value="2"/>
</dbReference>
<keyword evidence="3" id="KW-0547">Nucleotide-binding</keyword>
<keyword evidence="3" id="KW-0067">ATP-binding</keyword>
<dbReference type="PROSITE" id="PS51194">
    <property type="entry name" value="HELICASE_CTER"/>
    <property type="match status" value="1"/>
</dbReference>
<proteinExistence type="predicted"/>
<sequence length="965" mass="110064">MSNNASSSLQYETAQLTVGNEDPLLPKLIHAINHADEIEITVSFIQRSGLALLFEPLKDALINNCKLKILTSDYLDITDPVALRELMTLVDRGADIRIYQSDNKQSFHMKSYIFVKTKEKVSTVELLEGCAYIGSNNISKSALTNAHEWCFRHDFKLPTDSQEALTFYAIRNAFTAIFEHPQVHPLTNEWISLYLKRRRSMKFVNVNDPNSPEVEEPATPNHIQLEALKALQLTRQEGYQKGLVVLATGMGKTWLSAFDVKQMKAERVLFVAHREEILIQAQRTFAQLLPNKQTGFYNAKNKEQSADILFASVQTIGKQAHLNKFSKTHFDYVIVDEFHHASASIYKSLLNYFQPRFLLGLTATPERTDQADILGLCDNNLVYERNLTQGIEDKILVPFRYYGIWDGSVDYTAIPWRNGRFDPKLIEHQFATQKRFLHVLKHWEKLKQTKTLAFCISTKHADFMADSFLKKGVKAASVHSESAIRRNDALNQLENGDLDVVFSVDLFNEGTDLPAIDTILMLRPSDSKILFLQQLGRGLRLYEQKSHLVVLDFIGNHHSFLNKPAALLGSSSIQETLTKYKEPSLSEGCYINYDIEIIDFWKVLAKKQGGILADYKSLYEQVGHRPTASEFYLQYGDLKKINKKYGSWAKFVLEVEKENDLYQLSEQHLEYLLAAVQTTNMSKSFKAILLKAFIRLDGFVNPPSLSELSIESYNVLKSYPHLFETELPIKERESTAESKTWLSYWKRNPIKAFTTANKNGQQWFSIIDDKFVAKIEINESDKECFEQWMQELLDLRLLEYRQRDSIKTAIASSNVTELAPPIQVESEPLQLKFYPNLKIACGHFKTGEVSEVEYKIAPEGYGHLDSDKHFLAHATGNSMNGGKYPILDNDLLLLELITPENAGSLQGQTVVIENHDMTGDELYLLRDIKKLGDGRYQLIAKNSDYENIIASENMKPLARLKGVIA</sequence>
<dbReference type="InterPro" id="IPR036286">
    <property type="entry name" value="LexA/Signal_pep-like_sf"/>
</dbReference>
<keyword evidence="3" id="KW-0347">Helicase</keyword>
<dbReference type="Pfam" id="PF00717">
    <property type="entry name" value="Peptidase_S24"/>
    <property type="match status" value="1"/>
</dbReference>
<evidence type="ECO:0000313" key="4">
    <source>
        <dbReference type="Proteomes" id="UP001369082"/>
    </source>
</evidence>
<dbReference type="Proteomes" id="UP001369082">
    <property type="component" value="Unassembled WGS sequence"/>
</dbReference>
<comment type="caution">
    <text evidence="3">The sequence shown here is derived from an EMBL/GenBank/DDBJ whole genome shotgun (WGS) entry which is preliminary data.</text>
</comment>
<dbReference type="PANTHER" id="PTHR47962">
    <property type="entry name" value="ATP-DEPENDENT HELICASE LHR-RELATED-RELATED"/>
    <property type="match status" value="1"/>
</dbReference>
<dbReference type="PANTHER" id="PTHR47962:SF4">
    <property type="entry name" value="HELICASE"/>
    <property type="match status" value="1"/>
</dbReference>
<keyword evidence="3" id="KW-0378">Hydrolase</keyword>
<dbReference type="SMART" id="SM00487">
    <property type="entry name" value="DEXDc"/>
    <property type="match status" value="1"/>
</dbReference>
<keyword evidence="4" id="KW-1185">Reference proteome</keyword>
<dbReference type="InterPro" id="IPR027417">
    <property type="entry name" value="P-loop_NTPase"/>
</dbReference>
<dbReference type="SMART" id="SM00490">
    <property type="entry name" value="HELICc"/>
    <property type="match status" value="1"/>
</dbReference>
<dbReference type="PROSITE" id="PS51192">
    <property type="entry name" value="HELICASE_ATP_BIND_1"/>
    <property type="match status" value="1"/>
</dbReference>
<dbReference type="SUPFAM" id="SSF52540">
    <property type="entry name" value="P-loop containing nucleoside triphosphate hydrolases"/>
    <property type="match status" value="1"/>
</dbReference>
<evidence type="ECO:0000259" key="1">
    <source>
        <dbReference type="PROSITE" id="PS51192"/>
    </source>
</evidence>
<dbReference type="InterPro" id="IPR015927">
    <property type="entry name" value="Peptidase_S24_S26A/B/C"/>
</dbReference>
<organism evidence="3 4">
    <name type="scientific">Psychromonas aquatilis</name>
    <dbReference type="NCBI Taxonomy" id="2005072"/>
    <lineage>
        <taxon>Bacteria</taxon>
        <taxon>Pseudomonadati</taxon>
        <taxon>Pseudomonadota</taxon>
        <taxon>Gammaproteobacteria</taxon>
        <taxon>Alteromonadales</taxon>
        <taxon>Psychromonadaceae</taxon>
        <taxon>Psychromonas</taxon>
    </lineage>
</organism>
<dbReference type="CDD" id="cd18799">
    <property type="entry name" value="SF2_C_EcoAI-like"/>
    <property type="match status" value="1"/>
</dbReference>
<reference evidence="3 4" key="1">
    <citation type="submission" date="2024-02" db="EMBL/GenBank/DDBJ databases">
        <title>Bacteria isolated from the canopy kelp, Nereocystis luetkeana.</title>
        <authorList>
            <person name="Pfister C.A."/>
            <person name="Younker I.T."/>
            <person name="Light S.H."/>
        </authorList>
    </citation>
    <scope>NUCLEOTIDE SEQUENCE [LARGE SCALE GENOMIC DNA]</scope>
    <source>
        <strain evidence="3 4">TI.1.05</strain>
    </source>
</reference>
<dbReference type="GO" id="GO:0004386">
    <property type="term" value="F:helicase activity"/>
    <property type="evidence" value="ECO:0007669"/>
    <property type="project" value="UniProtKB-KW"/>
</dbReference>
<evidence type="ECO:0000259" key="2">
    <source>
        <dbReference type="PROSITE" id="PS51194"/>
    </source>
</evidence>
<dbReference type="Gene3D" id="3.30.870.10">
    <property type="entry name" value="Endonuclease Chain A"/>
    <property type="match status" value="1"/>
</dbReference>
<accession>A0ABU9GNB6</accession>
<dbReference type="InterPro" id="IPR006935">
    <property type="entry name" value="Helicase/UvrB_N"/>
</dbReference>